<proteinExistence type="predicted"/>
<evidence type="ECO:0000313" key="2">
    <source>
        <dbReference type="Proteomes" id="UP000001203"/>
    </source>
</evidence>
<reference evidence="1 2" key="1">
    <citation type="journal article" date="2008" name="Proc. Natl. Acad. Sci. U.S.A.">
        <title>The genome of Cyanothece 51142, a unicellular diazotrophic cyanobacterium important in the marine nitrogen cycle.</title>
        <authorList>
            <person name="Welsh E.A."/>
            <person name="Liberton M."/>
            <person name="Stoeckel J."/>
            <person name="Loh T."/>
            <person name="Elvitigala T."/>
            <person name="Wang C."/>
            <person name="Wollam A."/>
            <person name="Fulton R.S."/>
            <person name="Clifton S.W."/>
            <person name="Jacobs J.M."/>
            <person name="Aurora R."/>
            <person name="Ghosh B.K."/>
            <person name="Sherman L.A."/>
            <person name="Smith R.D."/>
            <person name="Wilson R.K."/>
            <person name="Pakrasi H.B."/>
        </authorList>
    </citation>
    <scope>NUCLEOTIDE SEQUENCE [LARGE SCALE GENOMIC DNA]</scope>
    <source>
        <strain evidence="2">ATCC 51142 / BH68</strain>
    </source>
</reference>
<organism evidence="1 2">
    <name type="scientific">Crocosphaera subtropica (strain ATCC 51142 / BH68)</name>
    <name type="common">Cyanothece sp. (strain ATCC 51142)</name>
    <dbReference type="NCBI Taxonomy" id="43989"/>
    <lineage>
        <taxon>Bacteria</taxon>
        <taxon>Bacillati</taxon>
        <taxon>Cyanobacteriota</taxon>
        <taxon>Cyanophyceae</taxon>
        <taxon>Oscillatoriophycideae</taxon>
        <taxon>Chroococcales</taxon>
        <taxon>Aphanothecaceae</taxon>
        <taxon>Crocosphaera</taxon>
        <taxon>Crocosphaera subtropica</taxon>
    </lineage>
</organism>
<protein>
    <submittedName>
        <fullName evidence="1">Uncharacterized protein</fullName>
    </submittedName>
</protein>
<dbReference type="Proteomes" id="UP000001203">
    <property type="component" value="Chromosome circular"/>
</dbReference>
<keyword evidence="2" id="KW-1185">Reference proteome</keyword>
<name>B1WNR6_CROS5</name>
<dbReference type="STRING" id="43989.cce_2145"/>
<dbReference type="HOGENOM" id="CLU_3355702_0_0_3"/>
<evidence type="ECO:0000313" key="1">
    <source>
        <dbReference type="EMBL" id="ACB51495.1"/>
    </source>
</evidence>
<dbReference type="EMBL" id="CP000806">
    <property type="protein sequence ID" value="ACB51495.1"/>
    <property type="molecule type" value="Genomic_DNA"/>
</dbReference>
<dbReference type="KEGG" id="cyt:cce_2145"/>
<sequence>MRNIKMSQNPLDVAAMAMQHPHALEILESIRSLAEK</sequence>
<gene>
    <name evidence="1" type="ordered locus">cce_2145</name>
</gene>
<dbReference type="AlphaFoldDB" id="B1WNR6"/>
<accession>B1WNR6</accession>